<evidence type="ECO:0000256" key="2">
    <source>
        <dbReference type="ARBA" id="ARBA00012737"/>
    </source>
</evidence>
<dbReference type="InterPro" id="IPR014729">
    <property type="entry name" value="Rossmann-like_a/b/a_fold"/>
</dbReference>
<feature type="domain" description="Asparagine synthetase" evidence="5">
    <location>
        <begin position="218"/>
        <end position="288"/>
    </location>
</feature>
<reference evidence="6 7" key="1">
    <citation type="submission" date="2021-08" db="EMBL/GenBank/DDBJ databases">
        <title>Whole genome sequence of novel Actinomyces species strain MAS-1.</title>
        <authorList>
            <person name="Saito M."/>
            <person name="Kuwahara N."/>
            <person name="Takizawa T."/>
            <person name="Gotouda H."/>
            <person name="Ochiai T."/>
        </authorList>
    </citation>
    <scope>NUCLEOTIDE SEQUENCE [LARGE SCALE GENOMIC DNA]</scope>
    <source>
        <strain evidence="6 7">MAS-1</strain>
    </source>
</reference>
<dbReference type="SUPFAM" id="SSF56235">
    <property type="entry name" value="N-terminal nucleophile aminohydrolases (Ntn hydrolases)"/>
    <property type="match status" value="1"/>
</dbReference>
<comment type="pathway">
    <text evidence="1">Amino-acid biosynthesis; L-asparagine biosynthesis; L-asparagine from L-aspartate (L-Gln route): step 1/1.</text>
</comment>
<keyword evidence="3" id="KW-0061">Asparagine biosynthesis</keyword>
<dbReference type="SUPFAM" id="SSF52402">
    <property type="entry name" value="Adenine nucleotide alpha hydrolases-like"/>
    <property type="match status" value="1"/>
</dbReference>
<dbReference type="Gene3D" id="3.40.50.620">
    <property type="entry name" value="HUPs"/>
    <property type="match status" value="1"/>
</dbReference>
<dbReference type="Pfam" id="PF00733">
    <property type="entry name" value="Asn_synthase"/>
    <property type="match status" value="1"/>
</dbReference>
<proteinExistence type="predicted"/>
<dbReference type="InterPro" id="IPR051786">
    <property type="entry name" value="ASN_synthetase/amidase"/>
</dbReference>
<dbReference type="PANTHER" id="PTHR43284">
    <property type="entry name" value="ASPARAGINE SYNTHETASE (GLUTAMINE-HYDROLYZING)"/>
    <property type="match status" value="1"/>
</dbReference>
<keyword evidence="3" id="KW-0028">Amino-acid biosynthesis</keyword>
<dbReference type="InterPro" id="IPR029055">
    <property type="entry name" value="Ntn_hydrolases_N"/>
</dbReference>
<organism evidence="6 7">
    <name type="scientific">Actinomyces capricornis</name>
    <dbReference type="NCBI Taxonomy" id="2755559"/>
    <lineage>
        <taxon>Bacteria</taxon>
        <taxon>Bacillati</taxon>
        <taxon>Actinomycetota</taxon>
        <taxon>Actinomycetes</taxon>
        <taxon>Actinomycetales</taxon>
        <taxon>Actinomycetaceae</taxon>
        <taxon>Actinomyces</taxon>
    </lineage>
</organism>
<dbReference type="Proteomes" id="UP000824496">
    <property type="component" value="Chromosome"/>
</dbReference>
<evidence type="ECO:0000313" key="6">
    <source>
        <dbReference type="EMBL" id="BDA63702.1"/>
    </source>
</evidence>
<keyword evidence="7" id="KW-1185">Reference proteome</keyword>
<name>A0ABN6K4W8_9ACTO</name>
<evidence type="ECO:0000256" key="3">
    <source>
        <dbReference type="ARBA" id="ARBA00022888"/>
    </source>
</evidence>
<evidence type="ECO:0000256" key="4">
    <source>
        <dbReference type="ARBA" id="ARBA00048741"/>
    </source>
</evidence>
<gene>
    <name evidence="6" type="ORF">MANAM107_05360</name>
</gene>
<evidence type="ECO:0000256" key="1">
    <source>
        <dbReference type="ARBA" id="ARBA00005187"/>
    </source>
</evidence>
<dbReference type="EMBL" id="AP025017">
    <property type="protein sequence ID" value="BDA63702.1"/>
    <property type="molecule type" value="Genomic_DNA"/>
</dbReference>
<evidence type="ECO:0000259" key="5">
    <source>
        <dbReference type="Pfam" id="PF00733"/>
    </source>
</evidence>
<dbReference type="EC" id="6.3.5.4" evidence="2"/>
<dbReference type="PANTHER" id="PTHR43284:SF1">
    <property type="entry name" value="ASPARAGINE SYNTHETASE"/>
    <property type="match status" value="1"/>
</dbReference>
<sequence>MTGSLPDMGERDVNDLEVDLRLISPHWRREAAGATTGESAVAPGGAPTSVPGLWVRSDLPCPAPTDPAALRSHPGRLAAVEVGAGEVVLTQDRLRSWPLFWSIQPPASPQARPRLVISDDAAAMRGALESPALDERACRELVDAGFVSGSDTLLRGVFQVEQGSMVRIDLGSGTARTTTHSLGRFSQPQEQVEDPQVFSEMLEEALDAVMGRLVDGLGDARIVLPLSGGLDSRLLVAWLAIHGLSDRVVSFTYGRPGSREMEVSRAVAQAVGMPWHAVDYVPRTLREAWRTQEAADFLASSYALSALPHVQDWYALRELLERGVIGPGDVVLPGHTVVGNMHDEHLLEAAPVSRGQVARAIIWHHQELQGRQAQAWADPYRAAKLKDFLALWPFTGDTRDVQSILESYNLRERQTKYINNSVRAYEHLGLEWALPMLDVEFWEAWHRGAVGLTATRDFYGVFIGRLWARATGSGQDGPEDLPYFAVTQVDEATRSRLKSALAATGLLPLAERSFSTWSTLHDSMAFDAFITDVPRPVAAAQLMAGRKLLGFWTSAFLADTWCPASRLFSDLPRL</sequence>
<accession>A0ABN6K4W8</accession>
<protein>
    <recommendedName>
        <fullName evidence="2">asparagine synthase (glutamine-hydrolyzing)</fullName>
        <ecNumber evidence="2">6.3.5.4</ecNumber>
    </recommendedName>
</protein>
<dbReference type="InterPro" id="IPR001962">
    <property type="entry name" value="Asn_synthase"/>
</dbReference>
<evidence type="ECO:0000313" key="7">
    <source>
        <dbReference type="Proteomes" id="UP000824496"/>
    </source>
</evidence>
<comment type="catalytic activity">
    <reaction evidence="4">
        <text>L-aspartate + L-glutamine + ATP + H2O = L-asparagine + L-glutamate + AMP + diphosphate + H(+)</text>
        <dbReference type="Rhea" id="RHEA:12228"/>
        <dbReference type="ChEBI" id="CHEBI:15377"/>
        <dbReference type="ChEBI" id="CHEBI:15378"/>
        <dbReference type="ChEBI" id="CHEBI:29985"/>
        <dbReference type="ChEBI" id="CHEBI:29991"/>
        <dbReference type="ChEBI" id="CHEBI:30616"/>
        <dbReference type="ChEBI" id="CHEBI:33019"/>
        <dbReference type="ChEBI" id="CHEBI:58048"/>
        <dbReference type="ChEBI" id="CHEBI:58359"/>
        <dbReference type="ChEBI" id="CHEBI:456215"/>
        <dbReference type="EC" id="6.3.5.4"/>
    </reaction>
</comment>